<evidence type="ECO:0000313" key="1">
    <source>
        <dbReference type="EMBL" id="JAH46360.1"/>
    </source>
</evidence>
<sequence length="71" mass="7987">MEQIARNCMPNTVTVYFNFINKITHQFCFRPNNSTGLTTQSCSKLCYRVKTVISSNLFILSTGTTQPCSEG</sequence>
<proteinExistence type="predicted"/>
<organism evidence="1">
    <name type="scientific">Anguilla anguilla</name>
    <name type="common">European freshwater eel</name>
    <name type="synonym">Muraena anguilla</name>
    <dbReference type="NCBI Taxonomy" id="7936"/>
    <lineage>
        <taxon>Eukaryota</taxon>
        <taxon>Metazoa</taxon>
        <taxon>Chordata</taxon>
        <taxon>Craniata</taxon>
        <taxon>Vertebrata</taxon>
        <taxon>Euteleostomi</taxon>
        <taxon>Actinopterygii</taxon>
        <taxon>Neopterygii</taxon>
        <taxon>Teleostei</taxon>
        <taxon>Anguilliformes</taxon>
        <taxon>Anguillidae</taxon>
        <taxon>Anguilla</taxon>
    </lineage>
</organism>
<accession>A0A0E9T0C2</accession>
<dbReference type="AlphaFoldDB" id="A0A0E9T0C2"/>
<dbReference type="EMBL" id="GBXM01062217">
    <property type="protein sequence ID" value="JAH46360.1"/>
    <property type="molecule type" value="Transcribed_RNA"/>
</dbReference>
<protein>
    <submittedName>
        <fullName evidence="1">Uncharacterized protein</fullName>
    </submittedName>
</protein>
<name>A0A0E9T0C2_ANGAN</name>
<reference evidence="1" key="2">
    <citation type="journal article" date="2015" name="Fish Shellfish Immunol.">
        <title>Early steps in the European eel (Anguilla anguilla)-Vibrio vulnificus interaction in the gills: Role of the RtxA13 toxin.</title>
        <authorList>
            <person name="Callol A."/>
            <person name="Pajuelo D."/>
            <person name="Ebbesson L."/>
            <person name="Teles M."/>
            <person name="MacKenzie S."/>
            <person name="Amaro C."/>
        </authorList>
    </citation>
    <scope>NUCLEOTIDE SEQUENCE</scope>
</reference>
<reference evidence="1" key="1">
    <citation type="submission" date="2014-11" db="EMBL/GenBank/DDBJ databases">
        <authorList>
            <person name="Amaro Gonzalez C."/>
        </authorList>
    </citation>
    <scope>NUCLEOTIDE SEQUENCE</scope>
</reference>